<dbReference type="Proteomes" id="UP000515163">
    <property type="component" value="Unplaced"/>
</dbReference>
<keyword evidence="1" id="KW-1185">Reference proteome</keyword>
<dbReference type="GeneID" id="116289500"/>
<organism evidence="1 2">
    <name type="scientific">Actinia tenebrosa</name>
    <name type="common">Australian red waratah sea anemone</name>
    <dbReference type="NCBI Taxonomy" id="6105"/>
    <lineage>
        <taxon>Eukaryota</taxon>
        <taxon>Metazoa</taxon>
        <taxon>Cnidaria</taxon>
        <taxon>Anthozoa</taxon>
        <taxon>Hexacorallia</taxon>
        <taxon>Actiniaria</taxon>
        <taxon>Actiniidae</taxon>
        <taxon>Actinia</taxon>
    </lineage>
</organism>
<evidence type="ECO:0000313" key="1">
    <source>
        <dbReference type="Proteomes" id="UP000515163"/>
    </source>
</evidence>
<dbReference type="RefSeq" id="XP_031552304.1">
    <property type="nucleotide sequence ID" value="XM_031696444.1"/>
</dbReference>
<dbReference type="Pfam" id="PF12824">
    <property type="entry name" value="MRP-L20"/>
    <property type="match status" value="1"/>
</dbReference>
<name>A0A6P8H7C1_ACTTE</name>
<dbReference type="OrthoDB" id="6021263at2759"/>
<protein>
    <submittedName>
        <fullName evidence="2">Uncharacterized protein LOC116289500</fullName>
    </submittedName>
</protein>
<dbReference type="KEGG" id="aten:116289500"/>
<sequence>MIFKMAAARSLNCGAPISSVCCFVDGVLANNGIKHLAARGISTTSVFMKNTPRTVGVPAWAKAAQRRRRSLIKLDKPKTVEQIEAEYRLSNETNKLDFFTTTKNSRPQFSEVENEDEKPQISLTRNKTAFVCYHPPRKDPNALLFSKEAFERPWWHLTQDEVKDFKDSLDPEEAKEVKELRQKDPKIWTVNSLSRLFKVKPLAIVKIAPLTDEQKYEIEIERKLLKQWSDYKRKEYRANQELERQRYIQETRGEAMNLALGIKA</sequence>
<dbReference type="InParanoid" id="A0A6P8H7C1"/>
<evidence type="ECO:0000313" key="2">
    <source>
        <dbReference type="RefSeq" id="XP_031552304.1"/>
    </source>
</evidence>
<accession>A0A6P8H7C1</accession>
<reference evidence="2" key="1">
    <citation type="submission" date="2025-08" db="UniProtKB">
        <authorList>
            <consortium name="RefSeq"/>
        </authorList>
    </citation>
    <scope>IDENTIFICATION</scope>
    <source>
        <tissue evidence="2">Tentacle</tissue>
    </source>
</reference>
<dbReference type="AlphaFoldDB" id="A0A6P8H7C1"/>
<proteinExistence type="predicted"/>
<gene>
    <name evidence="2" type="primary">LOC116289500</name>
</gene>